<organism evidence="2 3">
    <name type="scientific">Nepenthes gracilis</name>
    <name type="common">Slender pitcher plant</name>
    <dbReference type="NCBI Taxonomy" id="150966"/>
    <lineage>
        <taxon>Eukaryota</taxon>
        <taxon>Viridiplantae</taxon>
        <taxon>Streptophyta</taxon>
        <taxon>Embryophyta</taxon>
        <taxon>Tracheophyta</taxon>
        <taxon>Spermatophyta</taxon>
        <taxon>Magnoliopsida</taxon>
        <taxon>eudicotyledons</taxon>
        <taxon>Gunneridae</taxon>
        <taxon>Pentapetalae</taxon>
        <taxon>Caryophyllales</taxon>
        <taxon>Nepenthaceae</taxon>
        <taxon>Nepenthes</taxon>
    </lineage>
</organism>
<accession>A0AAD3S8H6</accession>
<name>A0AAD3S8H6_NEPGR</name>
<dbReference type="Proteomes" id="UP001279734">
    <property type="component" value="Unassembled WGS sequence"/>
</dbReference>
<feature type="compositionally biased region" description="Basic and acidic residues" evidence="1">
    <location>
        <begin position="162"/>
        <end position="172"/>
    </location>
</feature>
<evidence type="ECO:0000313" key="3">
    <source>
        <dbReference type="Proteomes" id="UP001279734"/>
    </source>
</evidence>
<comment type="caution">
    <text evidence="2">The sequence shown here is derived from an EMBL/GenBank/DDBJ whole genome shotgun (WGS) entry which is preliminary data.</text>
</comment>
<reference evidence="2" key="1">
    <citation type="submission" date="2023-05" db="EMBL/GenBank/DDBJ databases">
        <title>Nepenthes gracilis genome sequencing.</title>
        <authorList>
            <person name="Fukushima K."/>
        </authorList>
    </citation>
    <scope>NUCLEOTIDE SEQUENCE</scope>
    <source>
        <strain evidence="2">SING2019-196</strain>
    </source>
</reference>
<evidence type="ECO:0000313" key="2">
    <source>
        <dbReference type="EMBL" id="GMH06394.1"/>
    </source>
</evidence>
<dbReference type="EMBL" id="BSYO01000006">
    <property type="protein sequence ID" value="GMH06394.1"/>
    <property type="molecule type" value="Genomic_DNA"/>
</dbReference>
<keyword evidence="3" id="KW-1185">Reference proteome</keyword>
<sequence>MVDDALVLGDAEELCAPVPSPEPEGSSKLVRILVVPTLEGMIREDILAALEVEVVLEARPPGTKLGLPALNAAEHGDSLGPSTSGDLARLTEPAFTQLEVKQLRGAVTVLEDNNSRLSKDLRGRLTLSEAGLVLETCLSRGIASLVTPDVPDDVFHPGNSEVQDRSRLRNFLEETGPSDPAQ</sequence>
<feature type="region of interest" description="Disordered" evidence="1">
    <location>
        <begin position="154"/>
        <end position="182"/>
    </location>
</feature>
<protein>
    <submittedName>
        <fullName evidence="2">Uncharacterized protein</fullName>
    </submittedName>
</protein>
<evidence type="ECO:0000256" key="1">
    <source>
        <dbReference type="SAM" id="MobiDB-lite"/>
    </source>
</evidence>
<gene>
    <name evidence="2" type="ORF">Nepgr_008234</name>
</gene>
<proteinExistence type="predicted"/>
<dbReference type="AlphaFoldDB" id="A0AAD3S8H6"/>